<accession>A0A816A5S7</accession>
<dbReference type="AlphaFoldDB" id="A0A816A5S7"/>
<evidence type="ECO:0000313" key="2">
    <source>
        <dbReference type="EMBL" id="CAF1591869.1"/>
    </source>
</evidence>
<reference evidence="2" key="1">
    <citation type="submission" date="2021-02" db="EMBL/GenBank/DDBJ databases">
        <authorList>
            <person name="Nowell W R."/>
        </authorList>
    </citation>
    <scope>NUCLEOTIDE SEQUENCE</scope>
</reference>
<evidence type="ECO:0000313" key="5">
    <source>
        <dbReference type="Proteomes" id="UP000663829"/>
    </source>
</evidence>
<protein>
    <submittedName>
        <fullName evidence="2">Uncharacterized protein</fullName>
    </submittedName>
</protein>
<evidence type="ECO:0000313" key="4">
    <source>
        <dbReference type="EMBL" id="CAF4464490.1"/>
    </source>
</evidence>
<gene>
    <name evidence="2" type="ORF">GPM918_LOCUS41824</name>
    <name evidence="1" type="ORF">OVA965_LOCUS34252</name>
    <name evidence="4" type="ORF">SRO942_LOCUS42941</name>
    <name evidence="3" type="ORF">TMI583_LOCUS35165</name>
</gene>
<dbReference type="EMBL" id="CAJNOK010028542">
    <property type="protein sequence ID" value="CAF1436195.1"/>
    <property type="molecule type" value="Genomic_DNA"/>
</dbReference>
<evidence type="ECO:0000313" key="1">
    <source>
        <dbReference type="EMBL" id="CAF1436195.1"/>
    </source>
</evidence>
<dbReference type="EMBL" id="CAJNOQ010033836">
    <property type="protein sequence ID" value="CAF1591869.1"/>
    <property type="molecule type" value="Genomic_DNA"/>
</dbReference>
<dbReference type="EMBL" id="CAJOBC010100018">
    <property type="protein sequence ID" value="CAF4464490.1"/>
    <property type="molecule type" value="Genomic_DNA"/>
</dbReference>
<sequence>MSGCIDTRQRFENMVGKDAQTAASEIRSQGYTVEITMDGTKESDANLKPGIVKIIADPANNKVKYTPMQG</sequence>
<dbReference type="Proteomes" id="UP000681722">
    <property type="component" value="Unassembled WGS sequence"/>
</dbReference>
<comment type="caution">
    <text evidence="2">The sequence shown here is derived from an EMBL/GenBank/DDBJ whole genome shotgun (WGS) entry which is preliminary data.</text>
</comment>
<keyword evidence="5" id="KW-1185">Reference proteome</keyword>
<proteinExistence type="predicted"/>
<name>A0A816A5S7_9BILA</name>
<organism evidence="2 5">
    <name type="scientific">Didymodactylos carnosus</name>
    <dbReference type="NCBI Taxonomy" id="1234261"/>
    <lineage>
        <taxon>Eukaryota</taxon>
        <taxon>Metazoa</taxon>
        <taxon>Spiralia</taxon>
        <taxon>Gnathifera</taxon>
        <taxon>Rotifera</taxon>
        <taxon>Eurotatoria</taxon>
        <taxon>Bdelloidea</taxon>
        <taxon>Philodinida</taxon>
        <taxon>Philodinidae</taxon>
        <taxon>Didymodactylos</taxon>
    </lineage>
</organism>
<dbReference type="EMBL" id="CAJOBA010050331">
    <property type="protein sequence ID" value="CAF4233387.1"/>
    <property type="molecule type" value="Genomic_DNA"/>
</dbReference>
<dbReference type="Proteomes" id="UP000663829">
    <property type="component" value="Unassembled WGS sequence"/>
</dbReference>
<dbReference type="Proteomes" id="UP000677228">
    <property type="component" value="Unassembled WGS sequence"/>
</dbReference>
<dbReference type="Proteomes" id="UP000682733">
    <property type="component" value="Unassembled WGS sequence"/>
</dbReference>
<evidence type="ECO:0000313" key="3">
    <source>
        <dbReference type="EMBL" id="CAF4233387.1"/>
    </source>
</evidence>